<feature type="non-terminal residue" evidence="1">
    <location>
        <position position="1"/>
    </location>
</feature>
<protein>
    <submittedName>
        <fullName evidence="1">Uncharacterized protein</fullName>
    </submittedName>
</protein>
<accession>A0A662ZHX8</accession>
<name>A0A662ZHX8_9GAMM</name>
<proteinExistence type="predicted"/>
<dbReference type="RefSeq" id="WP_177178527.1">
    <property type="nucleotide sequence ID" value="NZ_FOXF01000027.1"/>
</dbReference>
<dbReference type="EMBL" id="FOXF01000065">
    <property type="protein sequence ID" value="SFP73408.1"/>
    <property type="molecule type" value="Genomic_DNA"/>
</dbReference>
<reference evidence="1 3" key="1">
    <citation type="submission" date="2016-10" db="EMBL/GenBank/DDBJ databases">
        <authorList>
            <person name="Varghese N."/>
            <person name="Submissions S."/>
        </authorList>
    </citation>
    <scope>NUCLEOTIDE SEQUENCE [LARGE SCALE GENOMIC DNA]</scope>
    <source>
        <strain evidence="1 3">DSM 1361</strain>
    </source>
</reference>
<sequence length="88" mass="10247">FGAVFESCAEQLEEIHLNIALDTLMNTFMGYVQALRDRKYLKKSCYEKAMVLAFKMLSSWFTEQIAYIQDFVLGLYEEFATKKTPKLS</sequence>
<evidence type="ECO:0000313" key="3">
    <source>
        <dbReference type="Proteomes" id="UP000243745"/>
    </source>
</evidence>
<evidence type="ECO:0000313" key="2">
    <source>
        <dbReference type="EMBL" id="SFP73408.1"/>
    </source>
</evidence>
<evidence type="ECO:0000313" key="1">
    <source>
        <dbReference type="EMBL" id="SFP47386.1"/>
    </source>
</evidence>
<keyword evidence="3" id="KW-1185">Reference proteome</keyword>
<dbReference type="Proteomes" id="UP000243745">
    <property type="component" value="Unassembled WGS sequence"/>
</dbReference>
<dbReference type="EMBL" id="FOXF01000027">
    <property type="protein sequence ID" value="SFP47386.1"/>
    <property type="molecule type" value="Genomic_DNA"/>
</dbReference>
<organism evidence="1 3">
    <name type="scientific">Ruminobacter amylophilus</name>
    <dbReference type="NCBI Taxonomy" id="867"/>
    <lineage>
        <taxon>Bacteria</taxon>
        <taxon>Pseudomonadati</taxon>
        <taxon>Pseudomonadota</taxon>
        <taxon>Gammaproteobacteria</taxon>
        <taxon>Aeromonadales</taxon>
        <taxon>Succinivibrionaceae</taxon>
        <taxon>Ruminobacter</taxon>
    </lineage>
</organism>
<gene>
    <name evidence="1" type="ORF">SAMN02910344_01477</name>
    <name evidence="2" type="ORF">SAMN02910344_02181</name>
</gene>
<dbReference type="AlphaFoldDB" id="A0A662ZHX8"/>